<feature type="region of interest" description="Disordered" evidence="5">
    <location>
        <begin position="303"/>
        <end position="328"/>
    </location>
</feature>
<accession>A0ABM5J9K6</accession>
<dbReference type="Gene3D" id="3.40.50.300">
    <property type="entry name" value="P-loop containing nucleotide triphosphate hydrolases"/>
    <property type="match status" value="1"/>
</dbReference>
<evidence type="ECO:0000313" key="6">
    <source>
        <dbReference type="EnsemblMetazoa" id="XP_044315507.1"/>
    </source>
</evidence>
<comment type="similarity">
    <text evidence="1">Belongs to the small GTPase superfamily. Ras family.</text>
</comment>
<dbReference type="EC" id="3.6.5.2" evidence="2"/>
<dbReference type="InterPro" id="IPR027417">
    <property type="entry name" value="P-loop_NTPase"/>
</dbReference>
<proteinExistence type="inferred from homology"/>
<evidence type="ECO:0000256" key="1">
    <source>
        <dbReference type="ARBA" id="ARBA00008344"/>
    </source>
</evidence>
<dbReference type="PANTHER" id="PTHR45704">
    <property type="entry name" value="RAS-LIKE FAMILY MEMBER 11"/>
    <property type="match status" value="1"/>
</dbReference>
<dbReference type="SMART" id="SM00173">
    <property type="entry name" value="RAS"/>
    <property type="match status" value="1"/>
</dbReference>
<evidence type="ECO:0000313" key="7">
    <source>
        <dbReference type="Proteomes" id="UP001652680"/>
    </source>
</evidence>
<reference evidence="7" key="1">
    <citation type="journal article" date="2021" name="Elife">
        <title>Highly contiguous assemblies of 101 drosophilid genomes.</title>
        <authorList>
            <person name="Kim B.Y."/>
            <person name="Wang J.R."/>
            <person name="Miller D.E."/>
            <person name="Barmina O."/>
            <person name="Delaney E."/>
            <person name="Thompson A."/>
            <person name="Comeault A.A."/>
            <person name="Peede D."/>
            <person name="D'Agostino E.R."/>
            <person name="Pelaez J."/>
            <person name="Aguilar J.M."/>
            <person name="Haji D."/>
            <person name="Matsunaga T."/>
            <person name="Armstrong E.E."/>
            <person name="Zych M."/>
            <person name="Ogawa Y."/>
            <person name="Stamenkovic-Radak M."/>
            <person name="Jelic M."/>
            <person name="Veselinovic M.S."/>
            <person name="Tanaskovic M."/>
            <person name="Eric P."/>
            <person name="Gao J.J."/>
            <person name="Katoh T.K."/>
            <person name="Toda M.J."/>
            <person name="Watabe H."/>
            <person name="Watada M."/>
            <person name="Davis J.S."/>
            <person name="Moyle L.C."/>
            <person name="Manoli G."/>
            <person name="Bertolini E."/>
            <person name="Kostal V."/>
            <person name="Hawley R.S."/>
            <person name="Takahashi A."/>
            <person name="Jones C.D."/>
            <person name="Price D.K."/>
            <person name="Whiteman N."/>
            <person name="Kopp A."/>
            <person name="Matute D.R."/>
            <person name="Petrov D.A."/>
        </authorList>
    </citation>
    <scope>NUCLEOTIDE SEQUENCE [LARGE SCALE GENOMIC DNA]</scope>
</reference>
<dbReference type="InterPro" id="IPR051065">
    <property type="entry name" value="Ras-related_GTPase"/>
</dbReference>
<reference evidence="6" key="2">
    <citation type="submission" date="2025-05" db="UniProtKB">
        <authorList>
            <consortium name="EnsemblMetazoa"/>
        </authorList>
    </citation>
    <scope>IDENTIFICATION</scope>
</reference>
<dbReference type="PRINTS" id="PR00449">
    <property type="entry name" value="RASTRNSFRMNG"/>
</dbReference>
<dbReference type="PROSITE" id="PS51421">
    <property type="entry name" value="RAS"/>
    <property type="match status" value="1"/>
</dbReference>
<dbReference type="GeneID" id="108053758"/>
<evidence type="ECO:0000256" key="5">
    <source>
        <dbReference type="SAM" id="MobiDB-lite"/>
    </source>
</evidence>
<organism evidence="6 7">
    <name type="scientific">Drosophila rhopaloa</name>
    <name type="common">Fruit fly</name>
    <dbReference type="NCBI Taxonomy" id="1041015"/>
    <lineage>
        <taxon>Eukaryota</taxon>
        <taxon>Metazoa</taxon>
        <taxon>Ecdysozoa</taxon>
        <taxon>Arthropoda</taxon>
        <taxon>Hexapoda</taxon>
        <taxon>Insecta</taxon>
        <taxon>Pterygota</taxon>
        <taxon>Neoptera</taxon>
        <taxon>Endopterygota</taxon>
        <taxon>Diptera</taxon>
        <taxon>Brachycera</taxon>
        <taxon>Muscomorpha</taxon>
        <taxon>Ephydroidea</taxon>
        <taxon>Drosophilidae</taxon>
        <taxon>Drosophila</taxon>
        <taxon>Sophophora</taxon>
    </lineage>
</organism>
<dbReference type="CDD" id="cd04146">
    <property type="entry name" value="RERG_RasL11_like"/>
    <property type="match status" value="1"/>
</dbReference>
<dbReference type="InterPro" id="IPR001806">
    <property type="entry name" value="Small_GTPase"/>
</dbReference>
<comment type="catalytic activity">
    <reaction evidence="4">
        <text>GTP + H2O = GDP + phosphate + H(+)</text>
        <dbReference type="Rhea" id="RHEA:19669"/>
        <dbReference type="ChEBI" id="CHEBI:15377"/>
        <dbReference type="ChEBI" id="CHEBI:15378"/>
        <dbReference type="ChEBI" id="CHEBI:37565"/>
        <dbReference type="ChEBI" id="CHEBI:43474"/>
        <dbReference type="ChEBI" id="CHEBI:58189"/>
        <dbReference type="EC" id="3.6.5.2"/>
    </reaction>
</comment>
<feature type="compositionally biased region" description="Polar residues" evidence="5">
    <location>
        <begin position="318"/>
        <end position="328"/>
    </location>
</feature>
<dbReference type="SMART" id="SM00174">
    <property type="entry name" value="RHO"/>
    <property type="match status" value="1"/>
</dbReference>
<evidence type="ECO:0000256" key="4">
    <source>
        <dbReference type="ARBA" id="ARBA00048098"/>
    </source>
</evidence>
<dbReference type="EnsemblMetazoa" id="XM_044459572.1">
    <property type="protein sequence ID" value="XP_044315507.1"/>
    <property type="gene ID" value="LOC108053758"/>
</dbReference>
<feature type="region of interest" description="Disordered" evidence="5">
    <location>
        <begin position="254"/>
        <end position="287"/>
    </location>
</feature>
<sequence length="328" mass="36896">MNATSPKSSLVKLGLHTNKQKTLKVMVLGQSGVGKTAMVVRFITRRFIGEYDPNLEKIYTCQTTLDKEQIQFDILDATGRLQELDGVSLESNIRWADAFILMYSITDKCSFDECSRLKFLINYNKRRRKLGSASKDYTLDIPVILVGNKTDQPGDRMVSLEEGQRRFKELSCACFHEISVRESVDQVQNVFRDVFRFWRVFTKFPKLKRSTSDVANADGVLTPDSGSCSFYDSSSLGVGRRSFLVIGSACLEESSGDHTESTDEIASSSLSSSRSDIDAPFRSRASTDGTLLSRPRRWRYPPPGCLLPHTNRVERRMSISTRGSNASY</sequence>
<dbReference type="Proteomes" id="UP001652680">
    <property type="component" value="Unassembled WGS sequence"/>
</dbReference>
<dbReference type="SMART" id="SM00175">
    <property type="entry name" value="RAB"/>
    <property type="match status" value="1"/>
</dbReference>
<dbReference type="Pfam" id="PF00071">
    <property type="entry name" value="Ras"/>
    <property type="match status" value="1"/>
</dbReference>
<keyword evidence="3" id="KW-0378">Hydrolase</keyword>
<dbReference type="PROSITE" id="PS51419">
    <property type="entry name" value="RAB"/>
    <property type="match status" value="1"/>
</dbReference>
<name>A0ABM5J9K6_DRORH</name>
<dbReference type="SUPFAM" id="SSF52540">
    <property type="entry name" value="P-loop containing nucleoside triphosphate hydrolases"/>
    <property type="match status" value="1"/>
</dbReference>
<protein>
    <recommendedName>
        <fullName evidence="2">small monomeric GTPase</fullName>
        <ecNumber evidence="2">3.6.5.2</ecNumber>
    </recommendedName>
</protein>
<dbReference type="RefSeq" id="XP_044315507.1">
    <property type="nucleotide sequence ID" value="XM_044459572.1"/>
</dbReference>
<keyword evidence="7" id="KW-1185">Reference proteome</keyword>
<evidence type="ECO:0000256" key="3">
    <source>
        <dbReference type="ARBA" id="ARBA00022801"/>
    </source>
</evidence>
<evidence type="ECO:0000256" key="2">
    <source>
        <dbReference type="ARBA" id="ARBA00011984"/>
    </source>
</evidence>